<dbReference type="Proteomes" id="UP000436822">
    <property type="component" value="Unassembled WGS sequence"/>
</dbReference>
<dbReference type="EMBL" id="BLJE01000001">
    <property type="protein sequence ID" value="GFE63268.1"/>
    <property type="molecule type" value="Genomic_DNA"/>
</dbReference>
<dbReference type="GO" id="GO:0008146">
    <property type="term" value="F:sulfotransferase activity"/>
    <property type="evidence" value="ECO:0007669"/>
    <property type="project" value="InterPro"/>
</dbReference>
<dbReference type="SUPFAM" id="SSF52540">
    <property type="entry name" value="P-loop containing nucleoside triphosphate hydrolases"/>
    <property type="match status" value="1"/>
</dbReference>
<reference evidence="4 5" key="1">
    <citation type="submission" date="2019-12" db="EMBL/GenBank/DDBJ databases">
        <title>Litoreibacter badius sp. nov., a novel bacteriochlorophyll a-containing bacterium in the genus Litoreibacter.</title>
        <authorList>
            <person name="Kanamuro M."/>
            <person name="Takabe Y."/>
            <person name="Mori K."/>
            <person name="Takaichi S."/>
            <person name="Hanada S."/>
        </authorList>
    </citation>
    <scope>NUCLEOTIDE SEQUENCE [LARGE SCALE GENOMIC DNA]</scope>
    <source>
        <strain evidence="4 5">K6</strain>
    </source>
</reference>
<dbReference type="OrthoDB" id="3399180at2"/>
<comment type="caution">
    <text evidence="4">The sequence shown here is derived from an EMBL/GenBank/DDBJ whole genome shotgun (WGS) entry which is preliminary data.</text>
</comment>
<evidence type="ECO:0000313" key="4">
    <source>
        <dbReference type="EMBL" id="GFE63268.1"/>
    </source>
</evidence>
<protein>
    <submittedName>
        <fullName evidence="4">Glycolipid sulfotransferase</fullName>
    </submittedName>
</protein>
<evidence type="ECO:0000256" key="1">
    <source>
        <dbReference type="ARBA" id="ARBA00005771"/>
    </source>
</evidence>
<gene>
    <name evidence="4" type="ORF">KIN_03420</name>
</gene>
<dbReference type="AlphaFoldDB" id="A0A6N6JD80"/>
<evidence type="ECO:0000256" key="2">
    <source>
        <dbReference type="ARBA" id="ARBA00022679"/>
    </source>
</evidence>
<proteinExistence type="inferred from homology"/>
<name>A0A6N6JD80_9RHOB</name>
<comment type="similarity">
    <text evidence="1">Belongs to the sulfotransferase 1 family.</text>
</comment>
<dbReference type="InterPro" id="IPR027417">
    <property type="entry name" value="P-loop_NTPase"/>
</dbReference>
<organism evidence="4 5">
    <name type="scientific">Litoreibacter roseus</name>
    <dbReference type="NCBI Taxonomy" id="2601869"/>
    <lineage>
        <taxon>Bacteria</taxon>
        <taxon>Pseudomonadati</taxon>
        <taxon>Pseudomonadota</taxon>
        <taxon>Alphaproteobacteria</taxon>
        <taxon>Rhodobacterales</taxon>
        <taxon>Roseobacteraceae</taxon>
        <taxon>Litoreibacter</taxon>
    </lineage>
</organism>
<dbReference type="Gene3D" id="3.40.50.300">
    <property type="entry name" value="P-loop containing nucleotide triphosphate hydrolases"/>
    <property type="match status" value="1"/>
</dbReference>
<feature type="domain" description="Sulfotransferase" evidence="3">
    <location>
        <begin position="24"/>
        <end position="278"/>
    </location>
</feature>
<sequence length="298" mass="33964">MTDRKLYLGALTDNRRWDMVNMRPDDVLVVTPPKCGTTWMQTIVALLLSGDPEVETELSIRMPWVDIRVREMPEIADRLEKMTSRRSMKSHTPMDGLPLDDQAQYICVFRHPLDAHFSYRTHVRNLPVPWFDLWYPEDDPDRITFRRFLDGGPEGFDTDAMPLAHIIRHYQAAAALADRPNVSLFHYADMTRDLAGTFARVSELLDISHPPELMNTLVQAATFANMKANPERFAPSGGKGFFKSDDAFFHSGTSGKWEGQLTPKELAAYNDMMDAHLAPNDRRWLEYGATGHAPNQEA</sequence>
<evidence type="ECO:0000259" key="3">
    <source>
        <dbReference type="Pfam" id="PF00685"/>
    </source>
</evidence>
<keyword evidence="2 4" id="KW-0808">Transferase</keyword>
<dbReference type="Pfam" id="PF00685">
    <property type="entry name" value="Sulfotransfer_1"/>
    <property type="match status" value="1"/>
</dbReference>
<dbReference type="RefSeq" id="WP_159804217.1">
    <property type="nucleotide sequence ID" value="NZ_BLJE01000001.1"/>
</dbReference>
<keyword evidence="5" id="KW-1185">Reference proteome</keyword>
<dbReference type="PANTHER" id="PTHR11783">
    <property type="entry name" value="SULFOTRANSFERASE SULT"/>
    <property type="match status" value="1"/>
</dbReference>
<evidence type="ECO:0000313" key="5">
    <source>
        <dbReference type="Proteomes" id="UP000436822"/>
    </source>
</evidence>
<accession>A0A6N6JD80</accession>
<dbReference type="InterPro" id="IPR000863">
    <property type="entry name" value="Sulfotransferase_dom"/>
</dbReference>